<dbReference type="Pfam" id="PF21237">
    <property type="entry name" value="Pus10_N_euk"/>
    <property type="match status" value="1"/>
</dbReference>
<evidence type="ECO:0000256" key="2">
    <source>
        <dbReference type="ARBA" id="ARBA00012787"/>
    </source>
</evidence>
<reference evidence="11 12" key="1">
    <citation type="journal article" date="2010" name="Nature">
        <title>Genome sequencing and analysis of the model grass Brachypodium distachyon.</title>
        <authorList>
            <consortium name="International Brachypodium Initiative"/>
        </authorList>
    </citation>
    <scope>NUCLEOTIDE SEQUENCE [LARGE SCALE GENOMIC DNA]</scope>
    <source>
        <strain evidence="11 12">Bd21</strain>
    </source>
</reference>
<keyword evidence="4" id="KW-0413">Isomerase</keyword>
<dbReference type="FunCoup" id="A0A0Q3ID77">
    <property type="interactions" value="1727"/>
</dbReference>
<evidence type="ECO:0000313" key="11">
    <source>
        <dbReference type="EMBL" id="KQJ84040.1"/>
    </source>
</evidence>
<dbReference type="InterPro" id="IPR048741">
    <property type="entry name" value="Pus10-like_C"/>
</dbReference>
<dbReference type="Proteomes" id="UP000008810">
    <property type="component" value="Chromosome 5"/>
</dbReference>
<dbReference type="InterPro" id="IPR039894">
    <property type="entry name" value="Pus10-like"/>
</dbReference>
<dbReference type="GO" id="GO:0003723">
    <property type="term" value="F:RNA binding"/>
    <property type="evidence" value="ECO:0007669"/>
    <property type="project" value="InterPro"/>
</dbReference>
<dbReference type="RefSeq" id="XP_014751533.1">
    <property type="nucleotide sequence ID" value="XM_014896047.2"/>
</dbReference>
<gene>
    <name evidence="12" type="primary">LOC100822088</name>
    <name evidence="11" type="ORF">BRADI_5g18300v3</name>
</gene>
<reference evidence="12" key="3">
    <citation type="submission" date="2018-08" db="UniProtKB">
        <authorList>
            <consortium name="EnsemblPlants"/>
        </authorList>
    </citation>
    <scope>IDENTIFICATION</scope>
    <source>
        <strain evidence="12">cv. Bd21</strain>
    </source>
</reference>
<dbReference type="AlphaFoldDB" id="A0A0Q3ID77"/>
<feature type="domain" description="Pus10-like C-terminal" evidence="10">
    <location>
        <begin position="489"/>
        <end position="572"/>
    </location>
</feature>
<dbReference type="Gene3D" id="3.30.70.2510">
    <property type="match status" value="1"/>
</dbReference>
<evidence type="ECO:0000256" key="5">
    <source>
        <dbReference type="ARBA" id="ARBA00075270"/>
    </source>
</evidence>
<proteinExistence type="inferred from homology"/>
<evidence type="ECO:0000256" key="6">
    <source>
        <dbReference type="ARBA" id="ARBA00079393"/>
    </source>
</evidence>
<evidence type="ECO:0000256" key="8">
    <source>
        <dbReference type="SAM" id="MobiDB-lite"/>
    </source>
</evidence>
<evidence type="ECO:0000259" key="9">
    <source>
        <dbReference type="Pfam" id="PF21237"/>
    </source>
</evidence>
<feature type="domain" description="Pus10 N-terminal eukaryotes" evidence="9">
    <location>
        <begin position="92"/>
        <end position="291"/>
    </location>
</feature>
<dbReference type="Pfam" id="PF21238">
    <property type="entry name" value="Pus10_C"/>
    <property type="match status" value="2"/>
</dbReference>
<dbReference type="InterPro" id="IPR048742">
    <property type="entry name" value="Pus10_N_euk"/>
</dbReference>
<accession>A0A0Q3ID77</accession>
<evidence type="ECO:0000259" key="10">
    <source>
        <dbReference type="Pfam" id="PF21238"/>
    </source>
</evidence>
<evidence type="ECO:0000313" key="12">
    <source>
        <dbReference type="EnsemblPlants" id="KQJ84040"/>
    </source>
</evidence>
<keyword evidence="3" id="KW-0819">tRNA processing</keyword>
<dbReference type="InterPro" id="IPR020103">
    <property type="entry name" value="PsdUridine_synth_cat_dom_sf"/>
</dbReference>
<evidence type="ECO:0000256" key="3">
    <source>
        <dbReference type="ARBA" id="ARBA00022694"/>
    </source>
</evidence>
<dbReference type="EMBL" id="CM000884">
    <property type="protein sequence ID" value="KQJ84040.1"/>
    <property type="molecule type" value="Genomic_DNA"/>
</dbReference>
<name>A0A0Q3ID77_BRADI</name>
<dbReference type="GO" id="GO:0160148">
    <property type="term" value="F:tRNA pseudouridine(55) synthase activity"/>
    <property type="evidence" value="ECO:0007669"/>
    <property type="project" value="UniProtKB-EC"/>
</dbReference>
<feature type="domain" description="Pus10-like C-terminal" evidence="10">
    <location>
        <begin position="302"/>
        <end position="452"/>
    </location>
</feature>
<evidence type="ECO:0000256" key="7">
    <source>
        <dbReference type="ARBA" id="ARBA00083669"/>
    </source>
</evidence>
<dbReference type="PANTHER" id="PTHR21568">
    <property type="entry name" value="TRNA PSEUDOURIDINE SYNTHASE PUS10"/>
    <property type="match status" value="1"/>
</dbReference>
<dbReference type="STRING" id="15368.A0A0Q3ID77"/>
<dbReference type="FunFam" id="3.30.70.3190:FF:000001">
    <property type="entry name" value="tRNA pseudouridine synthase Pus10"/>
    <property type="match status" value="1"/>
</dbReference>
<dbReference type="Gramene" id="KQJ84040">
    <property type="protein sequence ID" value="KQJ84040"/>
    <property type="gene ID" value="BRADI_5g18300v3"/>
</dbReference>
<dbReference type="OrthoDB" id="271937at2759"/>
<feature type="region of interest" description="Disordered" evidence="8">
    <location>
        <begin position="226"/>
        <end position="251"/>
    </location>
</feature>
<evidence type="ECO:0000256" key="4">
    <source>
        <dbReference type="ARBA" id="ARBA00023235"/>
    </source>
</evidence>
<protein>
    <recommendedName>
        <fullName evidence="2">tRNA pseudouridine(55) synthase</fullName>
        <ecNumber evidence="2">5.4.99.25</ecNumber>
    </recommendedName>
    <alternativeName>
        <fullName evidence="7">tRNA pseudouridine 55 synthase</fullName>
    </alternativeName>
    <alternativeName>
        <fullName evidence="5">tRNA pseudouridylate synthase</fullName>
    </alternativeName>
    <alternativeName>
        <fullName evidence="6">tRNA-uridine isomerase</fullName>
    </alternativeName>
</protein>
<comment type="similarity">
    <text evidence="1">Belongs to the pseudouridine synthase Pus10 family.</text>
</comment>
<dbReference type="GO" id="GO:0009982">
    <property type="term" value="F:pseudouridine synthase activity"/>
    <property type="evidence" value="ECO:0000318"/>
    <property type="project" value="GO_Central"/>
</dbReference>
<organism evidence="11">
    <name type="scientific">Brachypodium distachyon</name>
    <name type="common">Purple false brome</name>
    <name type="synonym">Trachynia distachya</name>
    <dbReference type="NCBI Taxonomy" id="15368"/>
    <lineage>
        <taxon>Eukaryota</taxon>
        <taxon>Viridiplantae</taxon>
        <taxon>Streptophyta</taxon>
        <taxon>Embryophyta</taxon>
        <taxon>Tracheophyta</taxon>
        <taxon>Spermatophyta</taxon>
        <taxon>Magnoliopsida</taxon>
        <taxon>Liliopsida</taxon>
        <taxon>Poales</taxon>
        <taxon>Poaceae</taxon>
        <taxon>BOP clade</taxon>
        <taxon>Pooideae</taxon>
        <taxon>Stipodae</taxon>
        <taxon>Brachypodieae</taxon>
        <taxon>Brachypodium</taxon>
    </lineage>
</organism>
<evidence type="ECO:0000256" key="1">
    <source>
        <dbReference type="ARBA" id="ARBA00009652"/>
    </source>
</evidence>
<dbReference type="Gene3D" id="3.30.70.3190">
    <property type="match status" value="1"/>
</dbReference>
<dbReference type="GO" id="GO:0031119">
    <property type="term" value="P:tRNA pseudouridine synthesis"/>
    <property type="evidence" value="ECO:0000318"/>
    <property type="project" value="GO_Central"/>
</dbReference>
<dbReference type="SUPFAM" id="SSF55120">
    <property type="entry name" value="Pseudouridine synthase"/>
    <property type="match status" value="1"/>
</dbReference>
<dbReference type="GeneID" id="100822088"/>
<feature type="compositionally biased region" description="Basic and acidic residues" evidence="8">
    <location>
        <begin position="237"/>
        <end position="249"/>
    </location>
</feature>
<dbReference type="PANTHER" id="PTHR21568:SF0">
    <property type="entry name" value="TRNA PSEUDOURIDINE SYNTHASE PUS10"/>
    <property type="match status" value="1"/>
</dbReference>
<dbReference type="FunFam" id="3.30.70.2510:FF:000001">
    <property type="entry name" value="tRNA pseudouridine synthase Pus10"/>
    <property type="match status" value="1"/>
</dbReference>
<reference evidence="11" key="2">
    <citation type="submission" date="2017-06" db="EMBL/GenBank/DDBJ databases">
        <title>WGS assembly of Brachypodium distachyon.</title>
        <authorList>
            <consortium name="The International Brachypodium Initiative"/>
            <person name="Lucas S."/>
            <person name="Harmon-Smith M."/>
            <person name="Lail K."/>
            <person name="Tice H."/>
            <person name="Grimwood J."/>
            <person name="Bruce D."/>
            <person name="Barry K."/>
            <person name="Shu S."/>
            <person name="Lindquist E."/>
            <person name="Wang M."/>
            <person name="Pitluck S."/>
            <person name="Vogel J.P."/>
            <person name="Garvin D.F."/>
            <person name="Mockler T.C."/>
            <person name="Schmutz J."/>
            <person name="Rokhsar D."/>
            <person name="Bevan M.W."/>
        </authorList>
    </citation>
    <scope>NUCLEOTIDE SEQUENCE</scope>
    <source>
        <strain evidence="11">Bd21</strain>
    </source>
</reference>
<dbReference type="GO" id="GO:0009507">
    <property type="term" value="C:chloroplast"/>
    <property type="evidence" value="ECO:0007669"/>
    <property type="project" value="EnsemblPlants"/>
</dbReference>
<dbReference type="EnsemblPlants" id="KQJ84040">
    <property type="protein sequence ID" value="KQJ84040"/>
    <property type="gene ID" value="BRADI_5g18300v3"/>
</dbReference>
<sequence>MTATTAAAEVDAEVRGILERVAADSFPPLHAVHHLLSVGVCVPCTFRMFGAFSHVCSCTSLTASVLHSFLEDHDDSAKGGPCSCLSTDEACCSVCFGVLLPTCHQDDGVVSFNGISPIDRITSMVFQAVQRESYQLDEFFLEISLPAVVAANERAIRLHMKEKYGNENWFKDKIFSQQTMSVKEALRLLLVPSLEKKLDVKHGNNSFRIRLTYTHDDASRKLKSLLPNDRNRKRKTESREGTDTRRNSTYEDNQILSETDSFIHKTLECIQDQEFCSLFQLPPEKVFKPCHLVISCLRSPIYIGGRYLKLSRNVSQSCWIIDDERMGEASVEEIIGEDVRTICRGDGCKFHAAGREDIDVRMLGSGRPFLIEVLNARSIPSAIEVEQIAEKINSSEKKYVRVRNLKLVDREIWSMMREGEAEKQKQYAALIWTSRSLTDVDLQKISGVNDMAAGNKPVKIRYELSLDFLLSSVPGLMFFLSTSMHLFRQEIVQNTPIRVLHRRSPLERKRIIHWMEIEKVEGSSNYYLLHLCTQAGTYIKEFVHGDLGRTHPSIGAILGCRAEILQLDVTDVKMDLLQ</sequence>
<keyword evidence="13" id="KW-1185">Reference proteome</keyword>
<dbReference type="EC" id="5.4.99.25" evidence="2"/>
<dbReference type="ExpressionAtlas" id="A0A0Q3ID77">
    <property type="expression patterns" value="baseline"/>
</dbReference>
<evidence type="ECO:0000313" key="13">
    <source>
        <dbReference type="Proteomes" id="UP000008810"/>
    </source>
</evidence>